<dbReference type="EMBL" id="JAVDTF010000001">
    <property type="protein sequence ID" value="MDR6782805.1"/>
    <property type="molecule type" value="Genomic_DNA"/>
</dbReference>
<name>A0ACC6KUH5_9SPHI</name>
<reference evidence="1" key="1">
    <citation type="submission" date="2023-07" db="EMBL/GenBank/DDBJ databases">
        <title>Sorghum-associated microbial communities from plants grown in Nebraska, USA.</title>
        <authorList>
            <person name="Schachtman D."/>
        </authorList>
    </citation>
    <scope>NUCLEOTIDE SEQUENCE</scope>
    <source>
        <strain evidence="1">2697</strain>
    </source>
</reference>
<gene>
    <name evidence="1" type="ORF">J2X78_001357</name>
</gene>
<evidence type="ECO:0000313" key="2">
    <source>
        <dbReference type="Proteomes" id="UP001246858"/>
    </source>
</evidence>
<accession>A0ACC6KUH5</accession>
<evidence type="ECO:0000313" key="1">
    <source>
        <dbReference type="EMBL" id="MDR6782805.1"/>
    </source>
</evidence>
<comment type="caution">
    <text evidence="1">The sequence shown here is derived from an EMBL/GenBank/DDBJ whole genome shotgun (WGS) entry which is preliminary data.</text>
</comment>
<sequence>MKTKNLINYKGCSSKWLFAVVLLLSFFNFSGFTVSAAYTGPDKQQTSFLGESRLSQSKSISYKRAVNQIRRQQHLFIRINDLLHLAEWHTLQLNVKTITCRSPLSAIQKINLFYQLKSVAKNDDDMSRCKLA</sequence>
<dbReference type="Proteomes" id="UP001246858">
    <property type="component" value="Unassembled WGS sequence"/>
</dbReference>
<protein>
    <submittedName>
        <fullName evidence="1">Uncharacterized protein</fullName>
    </submittedName>
</protein>
<proteinExistence type="predicted"/>
<keyword evidence="2" id="KW-1185">Reference proteome</keyword>
<organism evidence="1 2">
    <name type="scientific">Pedobacter africanus</name>
    <dbReference type="NCBI Taxonomy" id="151894"/>
    <lineage>
        <taxon>Bacteria</taxon>
        <taxon>Pseudomonadati</taxon>
        <taxon>Bacteroidota</taxon>
        <taxon>Sphingobacteriia</taxon>
        <taxon>Sphingobacteriales</taxon>
        <taxon>Sphingobacteriaceae</taxon>
        <taxon>Pedobacter</taxon>
    </lineage>
</organism>